<comment type="subcellular location">
    <subcellularLocation>
        <location evidence="1">Cytoplasm</location>
        <location evidence="1">Cytoskeleton</location>
    </subcellularLocation>
</comment>
<dbReference type="GO" id="GO:0035371">
    <property type="term" value="C:microtubule plus-end"/>
    <property type="evidence" value="ECO:0007669"/>
    <property type="project" value="UniProtKB-ARBA"/>
</dbReference>
<reference evidence="14 15" key="2">
    <citation type="submission" date="2016-08" db="EMBL/GenBank/DDBJ databases">
        <title>Pervasive Adenine N6-methylation of Active Genes in Fungi.</title>
        <authorList>
            <consortium name="DOE Joint Genome Institute"/>
            <person name="Mondo S.J."/>
            <person name="Dannebaum R.O."/>
            <person name="Kuo R.C."/>
            <person name="Labutti K."/>
            <person name="Haridas S."/>
            <person name="Kuo A."/>
            <person name="Salamov A."/>
            <person name="Ahrendt S.R."/>
            <person name="Lipzen A."/>
            <person name="Sullivan W."/>
            <person name="Andreopoulos W.B."/>
            <person name="Clum A."/>
            <person name="Lindquist E."/>
            <person name="Daum C."/>
            <person name="Ramamoorthy G.K."/>
            <person name="Gryganskyi A."/>
            <person name="Culley D."/>
            <person name="Magnuson J.K."/>
            <person name="James T.Y."/>
            <person name="O'Malley M.A."/>
            <person name="Stajich J.E."/>
            <person name="Spatafora J.W."/>
            <person name="Visel A."/>
            <person name="Grigoriev I.V."/>
        </authorList>
    </citation>
    <scope>NUCLEOTIDE SEQUENCE [LARGE SCALE GENOMIC DNA]</scope>
    <source>
        <strain evidence="15">finn</strain>
    </source>
</reference>
<keyword evidence="8" id="KW-0131">Cell cycle</keyword>
<evidence type="ECO:0000256" key="5">
    <source>
        <dbReference type="ARBA" id="ARBA00022701"/>
    </source>
</evidence>
<evidence type="ECO:0000256" key="10">
    <source>
        <dbReference type="SAM" id="Coils"/>
    </source>
</evidence>
<dbReference type="PANTHER" id="PTHR10623">
    <property type="entry name" value="MICROTUBULE-ASSOCIATED PROTEIN RP/EB FAMILY MEMBER"/>
    <property type="match status" value="1"/>
</dbReference>
<feature type="region of interest" description="Disordered" evidence="11">
    <location>
        <begin position="125"/>
        <end position="163"/>
    </location>
</feature>
<gene>
    <name evidence="14" type="ORF">BCR36DRAFT_579615</name>
</gene>
<feature type="coiled-coil region" evidence="10">
    <location>
        <begin position="178"/>
        <end position="216"/>
    </location>
</feature>
<evidence type="ECO:0000256" key="11">
    <source>
        <dbReference type="SAM" id="MobiDB-lite"/>
    </source>
</evidence>
<feature type="domain" description="EB1 C-terminal" evidence="13">
    <location>
        <begin position="188"/>
        <end position="262"/>
    </location>
</feature>
<keyword evidence="10" id="KW-0175">Coiled coil</keyword>
<dbReference type="InterPro" id="IPR001715">
    <property type="entry name" value="CH_dom"/>
</dbReference>
<feature type="domain" description="Calponin-homology (CH)" evidence="12">
    <location>
        <begin position="2"/>
        <end position="104"/>
    </location>
</feature>
<evidence type="ECO:0000256" key="4">
    <source>
        <dbReference type="ARBA" id="ARBA00022618"/>
    </source>
</evidence>
<dbReference type="GO" id="GO:0035372">
    <property type="term" value="P:protein localization to microtubule"/>
    <property type="evidence" value="ECO:0007669"/>
    <property type="project" value="UniProtKB-ARBA"/>
</dbReference>
<dbReference type="Pfam" id="PF00307">
    <property type="entry name" value="CH"/>
    <property type="match status" value="1"/>
</dbReference>
<name>A0A1Y1VMM7_9FUNG</name>
<dbReference type="Pfam" id="PF03271">
    <property type="entry name" value="EB1"/>
    <property type="match status" value="1"/>
</dbReference>
<dbReference type="InterPro" id="IPR004953">
    <property type="entry name" value="EB1_C"/>
</dbReference>
<dbReference type="STRING" id="1754191.A0A1Y1VMM7"/>
<dbReference type="SUPFAM" id="SSF47576">
    <property type="entry name" value="Calponin-homology domain, CH-domain"/>
    <property type="match status" value="1"/>
</dbReference>
<dbReference type="FunFam" id="1.10.418.10:FF:000028">
    <property type="entry name" value="RP/EB family microtubule-associated protein"/>
    <property type="match status" value="1"/>
</dbReference>
<keyword evidence="7" id="KW-0206">Cytoskeleton</keyword>
<keyword evidence="4" id="KW-0132">Cell division</keyword>
<dbReference type="InterPro" id="IPR036872">
    <property type="entry name" value="CH_dom_sf"/>
</dbReference>
<dbReference type="GO" id="GO:0051010">
    <property type="term" value="F:microtubule plus-end binding"/>
    <property type="evidence" value="ECO:0007669"/>
    <property type="project" value="UniProtKB-ARBA"/>
</dbReference>
<dbReference type="InterPro" id="IPR027328">
    <property type="entry name" value="MAPRE"/>
</dbReference>
<dbReference type="SUPFAM" id="SSF140612">
    <property type="entry name" value="EB1 dimerisation domain-like"/>
    <property type="match status" value="1"/>
</dbReference>
<dbReference type="InterPro" id="IPR036133">
    <property type="entry name" value="EB1_C_sf"/>
</dbReference>
<comment type="caution">
    <text evidence="14">The sequence shown here is derived from an EMBL/GenBank/DDBJ whole genome shotgun (WGS) entry which is preliminary data.</text>
</comment>
<protein>
    <recommendedName>
        <fullName evidence="16">Microtubule binding protein</fullName>
    </recommendedName>
</protein>
<evidence type="ECO:0000259" key="12">
    <source>
        <dbReference type="PROSITE" id="PS50021"/>
    </source>
</evidence>
<reference evidence="14 15" key="1">
    <citation type="submission" date="2016-08" db="EMBL/GenBank/DDBJ databases">
        <title>Genomes of anaerobic fungi encode conserved fungal cellulosomes for biomass hydrolysis.</title>
        <authorList>
            <consortium name="DOE Joint Genome Institute"/>
            <person name="Haitjema C.H."/>
            <person name="Gilmore S.P."/>
            <person name="Henske J.K."/>
            <person name="Solomon K.V."/>
            <person name="De Groot R."/>
            <person name="Kuo A."/>
            <person name="Mondo S.J."/>
            <person name="Salamov A.A."/>
            <person name="Labutti K."/>
            <person name="Zhao Z."/>
            <person name="Chiniquy J."/>
            <person name="Barry K."/>
            <person name="Brewer H.M."/>
            <person name="Purvine S.O."/>
            <person name="Wright A.T."/>
            <person name="Boxma B."/>
            <person name="Van Alen T."/>
            <person name="Hackstein J.H."/>
            <person name="Baker S.E."/>
            <person name="Grigoriev I.V."/>
            <person name="O'Malley M.A."/>
        </authorList>
    </citation>
    <scope>NUCLEOTIDE SEQUENCE [LARGE SCALE GENOMIC DNA]</scope>
    <source>
        <strain evidence="15">finn</strain>
    </source>
</reference>
<feature type="compositionally biased region" description="Low complexity" evidence="11">
    <location>
        <begin position="135"/>
        <end position="163"/>
    </location>
</feature>
<keyword evidence="5 9" id="KW-0493">Microtubule</keyword>
<accession>A0A1Y1VMM7</accession>
<dbReference type="Proteomes" id="UP000193719">
    <property type="component" value="Unassembled WGS sequence"/>
</dbReference>
<dbReference type="GO" id="GO:0072686">
    <property type="term" value="C:mitotic spindle"/>
    <property type="evidence" value="ECO:0007669"/>
    <property type="project" value="UniProtKB-ARBA"/>
</dbReference>
<evidence type="ECO:0000256" key="6">
    <source>
        <dbReference type="ARBA" id="ARBA00022776"/>
    </source>
</evidence>
<keyword evidence="15" id="KW-1185">Reference proteome</keyword>
<sequence>MGESRTELLTWLNDLLQLNYTKIEQCGTGAALCQIMDSIYPGDVPLRRVNFTTNLEYEYVQNYKILQQVFDKHGIDKAIPVQRLMKCRFQDNLEFLQWMKKFWDTYYSGNAYDAVARRNASKKVTKKPLNSVKPRVVTSRPSTASSRSTPTRTTGIKPTGTKTTSTLKTKTVADNHAAEQWAIKKAELEAEYQNTMNELSSEITGLKATVEALEKERDFYFGKLRDIEVLIQNQIEVAPIECQEFMKDVQTILYSTEDGFEIPDQGEEENPEEEMF</sequence>
<dbReference type="Gene3D" id="1.20.5.1430">
    <property type="match status" value="1"/>
</dbReference>
<keyword evidence="3" id="KW-0963">Cytoplasm</keyword>
<proteinExistence type="inferred from homology"/>
<keyword evidence="6" id="KW-0498">Mitosis</keyword>
<dbReference type="Gene3D" id="1.10.418.10">
    <property type="entry name" value="Calponin-like domain"/>
    <property type="match status" value="1"/>
</dbReference>
<comment type="similarity">
    <text evidence="2">Belongs to the MAPRE family.</text>
</comment>
<evidence type="ECO:0000256" key="7">
    <source>
        <dbReference type="ARBA" id="ARBA00023212"/>
    </source>
</evidence>
<dbReference type="PROSITE" id="PS50021">
    <property type="entry name" value="CH"/>
    <property type="match status" value="1"/>
</dbReference>
<evidence type="ECO:0000256" key="3">
    <source>
        <dbReference type="ARBA" id="ARBA00022490"/>
    </source>
</evidence>
<dbReference type="GO" id="GO:0030473">
    <property type="term" value="P:nuclear migration along microtubule"/>
    <property type="evidence" value="ECO:0007669"/>
    <property type="project" value="UniProtKB-ARBA"/>
</dbReference>
<evidence type="ECO:0000313" key="15">
    <source>
        <dbReference type="Proteomes" id="UP000193719"/>
    </source>
</evidence>
<dbReference type="FunFam" id="1.20.5.1430:FF:000005">
    <property type="entry name" value="Eb1, isoform E"/>
    <property type="match status" value="1"/>
</dbReference>
<organism evidence="14 15">
    <name type="scientific">Piromyces finnis</name>
    <dbReference type="NCBI Taxonomy" id="1754191"/>
    <lineage>
        <taxon>Eukaryota</taxon>
        <taxon>Fungi</taxon>
        <taxon>Fungi incertae sedis</taxon>
        <taxon>Chytridiomycota</taxon>
        <taxon>Chytridiomycota incertae sedis</taxon>
        <taxon>Neocallimastigomycetes</taxon>
        <taxon>Neocallimastigales</taxon>
        <taxon>Neocallimastigaceae</taxon>
        <taxon>Piromyces</taxon>
    </lineage>
</organism>
<evidence type="ECO:0000313" key="14">
    <source>
        <dbReference type="EMBL" id="ORX60164.1"/>
    </source>
</evidence>
<evidence type="ECO:0008006" key="16">
    <source>
        <dbReference type="Google" id="ProtNLM"/>
    </source>
</evidence>
<dbReference type="AlphaFoldDB" id="A0A1Y1VMM7"/>
<evidence type="ECO:0000256" key="9">
    <source>
        <dbReference type="PROSITE-ProRule" id="PRU00576"/>
    </source>
</evidence>
<evidence type="ECO:0000256" key="2">
    <source>
        <dbReference type="ARBA" id="ARBA00010729"/>
    </source>
</evidence>
<dbReference type="PROSITE" id="PS51230">
    <property type="entry name" value="EB1_C"/>
    <property type="match status" value="1"/>
</dbReference>
<evidence type="ECO:0000259" key="13">
    <source>
        <dbReference type="PROSITE" id="PS51230"/>
    </source>
</evidence>
<dbReference type="OrthoDB" id="2119228at2759"/>
<dbReference type="GO" id="GO:0051301">
    <property type="term" value="P:cell division"/>
    <property type="evidence" value="ECO:0007669"/>
    <property type="project" value="UniProtKB-KW"/>
</dbReference>
<evidence type="ECO:0000256" key="1">
    <source>
        <dbReference type="ARBA" id="ARBA00004245"/>
    </source>
</evidence>
<dbReference type="EMBL" id="MCFH01000002">
    <property type="protein sequence ID" value="ORX60164.1"/>
    <property type="molecule type" value="Genomic_DNA"/>
</dbReference>
<evidence type="ECO:0000256" key="8">
    <source>
        <dbReference type="ARBA" id="ARBA00023306"/>
    </source>
</evidence>